<reference evidence="2" key="1">
    <citation type="submission" date="2019-11" db="EMBL/GenBank/DDBJ databases">
        <title>Acidithiobacillus ferrianus sp. nov.: a facultatively anaerobic and extremely acidophilic chemolithoautotroph.</title>
        <authorList>
            <person name="Norris P.R."/>
            <person name="Falagan C."/>
            <person name="Moya-Beltran A."/>
            <person name="Castro M."/>
            <person name="Quatrini R."/>
            <person name="Johnson D.B."/>
        </authorList>
    </citation>
    <scope>NUCLEOTIDE SEQUENCE [LARGE SCALE GENOMIC DNA]</scope>
    <source>
        <strain evidence="2">MG</strain>
    </source>
</reference>
<sequence length="65" mass="7738">MSVTPYVFGDLLGRLTFSWVLVAFIYLLVYRARWKIALKRSLWPWGWIWVLLVFVMGILGNLVHR</sequence>
<comment type="caution">
    <text evidence="2">The sequence shown here is derived from an EMBL/GenBank/DDBJ whole genome shotgun (WGS) entry which is preliminary data.</text>
</comment>
<evidence type="ECO:0000256" key="1">
    <source>
        <dbReference type="SAM" id="Phobius"/>
    </source>
</evidence>
<feature type="transmembrane region" description="Helical" evidence="1">
    <location>
        <begin position="42"/>
        <end position="63"/>
    </location>
</feature>
<feature type="transmembrane region" description="Helical" evidence="1">
    <location>
        <begin position="12"/>
        <end position="30"/>
    </location>
</feature>
<name>A0A845U6M9_9PROT</name>
<evidence type="ECO:0000313" key="2">
    <source>
        <dbReference type="EMBL" id="NDU43302.1"/>
    </source>
</evidence>
<accession>A0A845U6M9</accession>
<dbReference type="RefSeq" id="WP_163098509.1">
    <property type="nucleotide sequence ID" value="NZ_CP127523.1"/>
</dbReference>
<dbReference type="EMBL" id="WNJL01000037">
    <property type="protein sequence ID" value="NDU43302.1"/>
    <property type="molecule type" value="Genomic_DNA"/>
</dbReference>
<gene>
    <name evidence="2" type="ORF">GL267_11860</name>
</gene>
<organism evidence="2">
    <name type="scientific">Acidithiobacillus ferrianus</name>
    <dbReference type="NCBI Taxonomy" id="2678518"/>
    <lineage>
        <taxon>Bacteria</taxon>
        <taxon>Pseudomonadati</taxon>
        <taxon>Pseudomonadota</taxon>
        <taxon>Acidithiobacillia</taxon>
        <taxon>Acidithiobacillales</taxon>
        <taxon>Acidithiobacillaceae</taxon>
        <taxon>Acidithiobacillus</taxon>
    </lineage>
</organism>
<keyword evidence="1" id="KW-1133">Transmembrane helix</keyword>
<keyword evidence="1" id="KW-0812">Transmembrane</keyword>
<dbReference type="AlphaFoldDB" id="A0A845U6M9"/>
<protein>
    <submittedName>
        <fullName evidence="2">Uncharacterized protein</fullName>
    </submittedName>
</protein>
<keyword evidence="1" id="KW-0472">Membrane</keyword>
<proteinExistence type="predicted"/>